<name>A0A6P5X6E3_DURZI</name>
<evidence type="ECO:0000259" key="6">
    <source>
        <dbReference type="SMART" id="SM00382"/>
    </source>
</evidence>
<dbReference type="SMART" id="SM00382">
    <property type="entry name" value="AAA"/>
    <property type="match status" value="1"/>
</dbReference>
<dbReference type="SUPFAM" id="SSF52058">
    <property type="entry name" value="L domain-like"/>
    <property type="match status" value="1"/>
</dbReference>
<dbReference type="OrthoDB" id="996754at2759"/>
<dbReference type="KEGG" id="dzi:111280522"/>
<accession>A0A6P5X6E3</accession>
<dbReference type="SUPFAM" id="SSF52540">
    <property type="entry name" value="P-loop containing nucleoside triphosphate hydrolases"/>
    <property type="match status" value="1"/>
</dbReference>
<dbReference type="GO" id="GO:0005524">
    <property type="term" value="F:ATP binding"/>
    <property type="evidence" value="ECO:0007669"/>
    <property type="project" value="UniProtKB-KW"/>
</dbReference>
<keyword evidence="2" id="KW-0547">Nucleotide-binding</keyword>
<dbReference type="InterPro" id="IPR042197">
    <property type="entry name" value="Apaf_helical"/>
</dbReference>
<dbReference type="Pfam" id="PF00931">
    <property type="entry name" value="NB-ARC"/>
    <property type="match status" value="1"/>
</dbReference>
<evidence type="ECO:0000256" key="4">
    <source>
        <dbReference type="ARBA" id="ARBA00022840"/>
    </source>
</evidence>
<organism evidence="7 8">
    <name type="scientific">Durio zibethinus</name>
    <name type="common">Durian</name>
    <dbReference type="NCBI Taxonomy" id="66656"/>
    <lineage>
        <taxon>Eukaryota</taxon>
        <taxon>Viridiplantae</taxon>
        <taxon>Streptophyta</taxon>
        <taxon>Embryophyta</taxon>
        <taxon>Tracheophyta</taxon>
        <taxon>Spermatophyta</taxon>
        <taxon>Magnoliopsida</taxon>
        <taxon>eudicotyledons</taxon>
        <taxon>Gunneridae</taxon>
        <taxon>Pentapetalae</taxon>
        <taxon>rosids</taxon>
        <taxon>malvids</taxon>
        <taxon>Malvales</taxon>
        <taxon>Malvaceae</taxon>
        <taxon>Helicteroideae</taxon>
        <taxon>Durio</taxon>
    </lineage>
</organism>
<dbReference type="InterPro" id="IPR032675">
    <property type="entry name" value="LRR_dom_sf"/>
</dbReference>
<dbReference type="RefSeq" id="XP_022723733.1">
    <property type="nucleotide sequence ID" value="XM_022867998.1"/>
</dbReference>
<dbReference type="GO" id="GO:0043531">
    <property type="term" value="F:ADP binding"/>
    <property type="evidence" value="ECO:0007669"/>
    <property type="project" value="InterPro"/>
</dbReference>
<dbReference type="InterPro" id="IPR050905">
    <property type="entry name" value="Plant_NBS-LRR"/>
</dbReference>
<keyword evidence="3" id="KW-0611">Plant defense</keyword>
<evidence type="ECO:0000313" key="7">
    <source>
        <dbReference type="Proteomes" id="UP000515121"/>
    </source>
</evidence>
<dbReference type="PANTHER" id="PTHR33463:SF214">
    <property type="entry name" value="NB-ARC DOMAIN-CONTAINING DISEASE RESISTANCE PROTEIN"/>
    <property type="match status" value="1"/>
</dbReference>
<dbReference type="InterPro" id="IPR003593">
    <property type="entry name" value="AAA+_ATPase"/>
</dbReference>
<dbReference type="InterPro" id="IPR002182">
    <property type="entry name" value="NB-ARC"/>
</dbReference>
<sequence length="2227" mass="254182">MEAIATGAASNLSSDAAKGIFQEIRRHMRYVIIYKKNVEKFEEKMKMLLAKRESVQKDIEAAERNAEEIKPDVELWCSNVDKVFEDEVKSVKDLQDKAKSKCFIGLCPNIKSRYQVSRKAEEVVAAFNEHLQQGEFNSVSCPAPPPDIVDATPKDFEAFESRAKVFKDIMEALKDGTTNLIGVYGMAGVGKTTLVKEVYRQAKEDKLFDSVTMAFVNQTSELQKVQDQLAASLGLKLKGKDVVVRAARLRERLKKEKKVLVILDDIWKKLDLNDVGIPFGDENKGCNILLTSRDLNVLRNEMDARKNFAISVLEDKEAWDLFKKMAGDDAESPELRLTAIEVAKKCAGLPVAIATVARALRNKGLFAWNDALRKLQRPSPTNFKGIPAHVYSAIELSYNHLEREELKQTFLLCGLLGHNAFIRDLLRYTIGLGLFHGVNGVEETRDRLLTVVSELKSSCLLRDSYTNVRVDMHDLICDVALAIAYRDYNVFALKDEDDLEDWPNGETMEKCTMISLRYANISYFPKELKCPQLDLFLLYNEDHSVELPINFFKETLNLKVLDLTDMQFQSLPSSISLLTNLRTLCLDQCNLGDIAGVGELKNLEILSLFDSDIEMLPKEIGELIKLRLLDLSDCTRLKIIPAGVISSLSRLEELYMGNSFVQWEVERQANQQSNASLAELKLLSRLTTLDVHIPDAKIMPADLFCKKLERYKIFIGKEWDWVGECKHSRTLKLKLNTSVDELDHGFKMFLKKTEDLYLDDMKGVKIALHELMDEEGFQRLKNLHIQNGSEIEYIISDDGAAYKNEFLQLRSLTLHGLPRLISFCFENGRGSNSSCQNQLPLFSEKLAFPCLESLRLSSINVERIWHNRFSNVSDYGTQNLTSLTIEGCDNLKQLLSSSMARSLTHLECFEIVECKCLRQVIFAEDIEEADKAKISFPQLNSLKISKLQHLIGFCSESYNIEFPSLKLLEIEQCPQLRGFIYKSTMEDNQHFSPQALFDEKVAFPSLKQLIISWLRNMKMIWHNELSVNSFCKLEKMVVEHCNELFTILPFDLLTTFEQLQTLQVSSCGSMEHIFELQRLNVNETHVVATQLRKLHVRNLPKLKNVWNEDPQGILTFQNLKEVVVRNCWSLKNVFPASVARVLPQLKDLTVDRCAVEEIVSKAKGWETSVTNFKFDQVSSLVLWNLPKLKCFYPGMHTTKWPMLKKLKTYHYNKLKILDIGCLNLPDMSEDDQLDSPIQPPLFLVEKVVPKLEEMSLTSDDIAIICDSKVPEGLFHEIKVLYLLCYHDISAIFPTTFLERFKNLEKLEICCCNFNDLFSYERGVGKGTNALTLSPFRNLRLSGLHYLKHMWMQGSRLDYILPNLETLEVCFCGSMISLGLSSTPFQNLMTLDVWECGAMINLVTSLAVQSLVQLKNLRIKNCLSMKEIVGNERDDEATTDIIFNRLECLELRHLPSLKSFCSGDHTFGFPSLDQVIMSHCPELEIFCKGDLNTPILQRIKVIRGEDEQVLWDGDLNITVQQLYTKKGDYEGIEFLVLSDASKAIEIWRDNLQKSLDFKNLKILEVCGCNSLKFIFTTSMALDLVQLMRMEVRNCAMMEQIITNDEAEVATTNTIMFPSLRSIILESCSNLRSFYLGHDIVEYPSLTVLIVEDCPKMVAFTTSSPREQNIKTIGIAPFFSDKVVFPNLRELVIIGSGYWTTIWDDKLTFGSFCELTFLIVKNCESLLNIIPFQMMKRLDKLEYLEIVKCESLVEVIGLDHGLNSNESTTMFIFPKIRDLLLHWLPKLKNFYSRLHTTRWPSLKQLEVRGCDNVEILARQHLNFPEIFAESQLEIIPSQQRLLWVTEDTFPNVKKLVLEANTKLTHLSEEEYQVGEVFSNLETLEVSKCDKLKNLVPSSMYFKNLTNLQVSNCHGLKNLLTLSTAKSMVVLTEMSITDCQMIEEIIARGSDDLMDGIVFSQLKTLELGCLPSLSSFCSGNYAFGFPSLEELIMRQCPKMEIFTTGGLSTPMLQGIQSAEGEYLGHWEGNLNAIVQQLFTEKVFPSLEDLERSSINIQRIRHKKFLATAASCAQYLTCLTIEGCHNLNCLFSSSMMESFVQLKILNIENCENVEKVILIEELAKEELMSQKLFRKLEFLLLKYLPKLTRFCHGSYLEFPLLRIVRIESCLTLDTFVSDAEGNNSEIACPTLFNEKVAFPCLKELSIIGAGNWRKLWHNESTNSVRIHFANH</sequence>
<protein>
    <submittedName>
        <fullName evidence="8">Uncharacterized protein LOC111280522</fullName>
    </submittedName>
</protein>
<evidence type="ECO:0000256" key="2">
    <source>
        <dbReference type="ARBA" id="ARBA00022741"/>
    </source>
</evidence>
<dbReference type="GeneID" id="111280522"/>
<evidence type="ECO:0000256" key="3">
    <source>
        <dbReference type="ARBA" id="ARBA00022821"/>
    </source>
</evidence>
<proteinExistence type="inferred from homology"/>
<keyword evidence="5" id="KW-0175">Coiled coil</keyword>
<dbReference type="InterPro" id="IPR057135">
    <property type="entry name" value="At4g27190-like_LRR"/>
</dbReference>
<feature type="domain" description="AAA+ ATPase" evidence="6">
    <location>
        <begin position="177"/>
        <end position="308"/>
    </location>
</feature>
<dbReference type="PRINTS" id="PR00364">
    <property type="entry name" value="DISEASERSIST"/>
</dbReference>
<evidence type="ECO:0000256" key="5">
    <source>
        <dbReference type="SAM" id="Coils"/>
    </source>
</evidence>
<dbReference type="GO" id="GO:0006952">
    <property type="term" value="P:defense response"/>
    <property type="evidence" value="ECO:0007669"/>
    <property type="project" value="UniProtKB-KW"/>
</dbReference>
<dbReference type="Gene3D" id="1.10.8.430">
    <property type="entry name" value="Helical domain of apoptotic protease-activating factors"/>
    <property type="match status" value="1"/>
</dbReference>
<dbReference type="InterPro" id="IPR027417">
    <property type="entry name" value="P-loop_NTPase"/>
</dbReference>
<dbReference type="Pfam" id="PF23247">
    <property type="entry name" value="LRR_RPS2"/>
    <property type="match status" value="8"/>
</dbReference>
<dbReference type="PANTHER" id="PTHR33463">
    <property type="entry name" value="NB-ARC DOMAIN-CONTAINING PROTEIN-RELATED"/>
    <property type="match status" value="1"/>
</dbReference>
<dbReference type="Gene3D" id="3.40.50.300">
    <property type="entry name" value="P-loop containing nucleotide triphosphate hydrolases"/>
    <property type="match status" value="1"/>
</dbReference>
<dbReference type="Proteomes" id="UP000515121">
    <property type="component" value="Unplaced"/>
</dbReference>
<feature type="coiled-coil region" evidence="5">
    <location>
        <begin position="38"/>
        <end position="65"/>
    </location>
</feature>
<evidence type="ECO:0000313" key="8">
    <source>
        <dbReference type="RefSeq" id="XP_022723733.1"/>
    </source>
</evidence>
<comment type="similarity">
    <text evidence="1">Belongs to the disease resistance NB-LRR family.</text>
</comment>
<evidence type="ECO:0000256" key="1">
    <source>
        <dbReference type="ARBA" id="ARBA00008894"/>
    </source>
</evidence>
<keyword evidence="4" id="KW-0067">ATP-binding</keyword>
<dbReference type="Gene3D" id="3.80.10.10">
    <property type="entry name" value="Ribonuclease Inhibitor"/>
    <property type="match status" value="8"/>
</dbReference>
<keyword evidence="7" id="KW-1185">Reference proteome</keyword>
<dbReference type="SUPFAM" id="SSF52047">
    <property type="entry name" value="RNI-like"/>
    <property type="match status" value="5"/>
</dbReference>
<dbReference type="FunFam" id="3.40.50.300:FF:001091">
    <property type="entry name" value="Probable disease resistance protein At1g61300"/>
    <property type="match status" value="1"/>
</dbReference>
<reference evidence="8" key="1">
    <citation type="submission" date="2025-08" db="UniProtKB">
        <authorList>
            <consortium name="RefSeq"/>
        </authorList>
    </citation>
    <scope>IDENTIFICATION</scope>
    <source>
        <tissue evidence="8">Fruit stalk</tissue>
    </source>
</reference>
<gene>
    <name evidence="8" type="primary">LOC111280522</name>
</gene>